<protein>
    <submittedName>
        <fullName evidence="1">Uncharacterized protein</fullName>
    </submittedName>
</protein>
<dbReference type="STRING" id="877455.Metbo_1552"/>
<keyword evidence="2" id="KW-1185">Reference proteome</keyword>
<dbReference type="GeneID" id="43500410"/>
<proteinExistence type="predicted"/>
<dbReference type="AlphaFoldDB" id="F0T8V2"/>
<dbReference type="EMBL" id="CP002551">
    <property type="protein sequence ID" value="ADZ09780.1"/>
    <property type="molecule type" value="Genomic_DNA"/>
</dbReference>
<organism evidence="1 2">
    <name type="scientific">Methanobacterium lacus (strain AL-21)</name>
    <dbReference type="NCBI Taxonomy" id="877455"/>
    <lineage>
        <taxon>Archaea</taxon>
        <taxon>Methanobacteriati</taxon>
        <taxon>Methanobacteriota</taxon>
        <taxon>Methanomada group</taxon>
        <taxon>Methanobacteria</taxon>
        <taxon>Methanobacteriales</taxon>
        <taxon>Methanobacteriaceae</taxon>
        <taxon>Methanobacterium</taxon>
    </lineage>
</organism>
<accession>F0T8V2</accession>
<dbReference type="HOGENOM" id="CLU_3075342_0_0_2"/>
<dbReference type="RefSeq" id="WP_013645131.1">
    <property type="nucleotide sequence ID" value="NC_015216.1"/>
</dbReference>
<dbReference type="KEGG" id="mel:Metbo_1552"/>
<sequence>MDVNNDLDINLIVNDEESPEVAIEIFQLYDHELYVEALREQVKFSPKEERKL</sequence>
<gene>
    <name evidence="1" type="ordered locus">Metbo_1552</name>
</gene>
<evidence type="ECO:0000313" key="1">
    <source>
        <dbReference type="EMBL" id="ADZ09780.1"/>
    </source>
</evidence>
<name>F0T8V2_METLA</name>
<reference evidence="2" key="1">
    <citation type="submission" date="2011-02" db="EMBL/GenBank/DDBJ databases">
        <title>Complete sequence of Methanobacterium sp. AL-21.</title>
        <authorList>
            <consortium name="US DOE Joint Genome Institute"/>
            <person name="Lucas S."/>
            <person name="Copeland A."/>
            <person name="Lapidus A."/>
            <person name="Cheng J.-F."/>
            <person name="Goodwin L."/>
            <person name="Pitluck S."/>
            <person name="Chertkov O."/>
            <person name="Detter J.C."/>
            <person name="Han C."/>
            <person name="Tapia R."/>
            <person name="Land M."/>
            <person name="Hauser L."/>
            <person name="Kyrpides N."/>
            <person name="Ivanova N."/>
            <person name="Mikhailova N."/>
            <person name="Pagani I."/>
            <person name="Cadillo-Quiroz H."/>
            <person name="Imachi H."/>
            <person name="Zinder S."/>
            <person name="Liu W."/>
            <person name="Woyke T."/>
        </authorList>
    </citation>
    <scope>NUCLEOTIDE SEQUENCE [LARGE SCALE GENOMIC DNA]</scope>
    <source>
        <strain evidence="2">AL-21</strain>
    </source>
</reference>
<dbReference type="Proteomes" id="UP000007490">
    <property type="component" value="Chromosome"/>
</dbReference>
<reference evidence="1 2" key="2">
    <citation type="journal article" date="2014" name="Int. J. Syst. Evol. Microbiol.">
        <title>Methanobacterium paludis sp. nov. and a novel strain of Methanobacterium lacus isolated from northern peatlands.</title>
        <authorList>
            <person name="Cadillo-Quiroz H."/>
            <person name="Brauer S.L."/>
            <person name="Goodson N."/>
            <person name="Yavitt J.B."/>
            <person name="Zinder S.H."/>
        </authorList>
    </citation>
    <scope>NUCLEOTIDE SEQUENCE [LARGE SCALE GENOMIC DNA]</scope>
    <source>
        <strain evidence="1 2">AL-21</strain>
    </source>
</reference>
<evidence type="ECO:0000313" key="2">
    <source>
        <dbReference type="Proteomes" id="UP000007490"/>
    </source>
</evidence>